<dbReference type="GO" id="GO:0005524">
    <property type="term" value="F:ATP binding"/>
    <property type="evidence" value="ECO:0007669"/>
    <property type="project" value="UniProtKB-KW"/>
</dbReference>
<dbReference type="AlphaFoldDB" id="T1BAG0"/>
<organism evidence="4">
    <name type="scientific">mine drainage metagenome</name>
    <dbReference type="NCBI Taxonomy" id="410659"/>
    <lineage>
        <taxon>unclassified sequences</taxon>
        <taxon>metagenomes</taxon>
        <taxon>ecological metagenomes</taxon>
    </lineage>
</organism>
<dbReference type="InterPro" id="IPR027417">
    <property type="entry name" value="P-loop_NTPase"/>
</dbReference>
<evidence type="ECO:0000256" key="2">
    <source>
        <dbReference type="ARBA" id="ARBA00022741"/>
    </source>
</evidence>
<keyword evidence="2" id="KW-0547">Nucleotide-binding</keyword>
<dbReference type="SUPFAM" id="SSF52540">
    <property type="entry name" value="P-loop containing nucleoside triphosphate hydrolases"/>
    <property type="match status" value="1"/>
</dbReference>
<evidence type="ECO:0000256" key="3">
    <source>
        <dbReference type="ARBA" id="ARBA00022840"/>
    </source>
</evidence>
<evidence type="ECO:0000256" key="1">
    <source>
        <dbReference type="ARBA" id="ARBA00022448"/>
    </source>
</evidence>
<protein>
    <submittedName>
        <fullName evidence="4">ATP-binding protein, ABC-type branched-chain amino acid transporter</fullName>
    </submittedName>
</protein>
<gene>
    <name evidence="4" type="ORF">B1B_06354</name>
</gene>
<name>T1BAG0_9ZZZZ</name>
<accession>T1BAG0</accession>
<evidence type="ECO:0000313" key="4">
    <source>
        <dbReference type="EMBL" id="EQD65443.1"/>
    </source>
</evidence>
<sequence>MLLMLDEPSSGLDTSETAVIGTMLERLQGNGRSGAVIVEHDLQMITKVATRLAVLDSGKLIAQGDVGNVLADPQVRQVYLGRA</sequence>
<dbReference type="Gene3D" id="3.40.50.300">
    <property type="entry name" value="P-loop containing nucleotide triphosphate hydrolases"/>
    <property type="match status" value="1"/>
</dbReference>
<dbReference type="PANTHER" id="PTHR45772">
    <property type="entry name" value="CONSERVED COMPONENT OF ABC TRANSPORTER FOR NATURAL AMINO ACIDS-RELATED"/>
    <property type="match status" value="1"/>
</dbReference>
<dbReference type="EMBL" id="AUZY01004037">
    <property type="protein sequence ID" value="EQD65443.1"/>
    <property type="molecule type" value="Genomic_DNA"/>
</dbReference>
<dbReference type="InterPro" id="IPR051120">
    <property type="entry name" value="ABC_AA/LPS_Transport"/>
</dbReference>
<keyword evidence="1" id="KW-0813">Transport</keyword>
<proteinExistence type="predicted"/>
<comment type="caution">
    <text evidence="4">The sequence shown here is derived from an EMBL/GenBank/DDBJ whole genome shotgun (WGS) entry which is preliminary data.</text>
</comment>
<reference evidence="4" key="1">
    <citation type="submission" date="2013-08" db="EMBL/GenBank/DDBJ databases">
        <authorList>
            <person name="Mendez C."/>
            <person name="Richter M."/>
            <person name="Ferrer M."/>
            <person name="Sanchez J."/>
        </authorList>
    </citation>
    <scope>NUCLEOTIDE SEQUENCE</scope>
</reference>
<dbReference type="GO" id="GO:0005886">
    <property type="term" value="C:plasma membrane"/>
    <property type="evidence" value="ECO:0007669"/>
    <property type="project" value="TreeGrafter"/>
</dbReference>
<reference evidence="4" key="2">
    <citation type="journal article" date="2014" name="ISME J.">
        <title>Microbial stratification in low pH oxic and suboxic macroscopic growths along an acid mine drainage.</title>
        <authorList>
            <person name="Mendez-Garcia C."/>
            <person name="Mesa V."/>
            <person name="Sprenger R.R."/>
            <person name="Richter M."/>
            <person name="Diez M.S."/>
            <person name="Solano J."/>
            <person name="Bargiela R."/>
            <person name="Golyshina O.V."/>
            <person name="Manteca A."/>
            <person name="Ramos J.L."/>
            <person name="Gallego J.R."/>
            <person name="Llorente I."/>
            <person name="Martins Dos Santos V.A."/>
            <person name="Jensen O.N."/>
            <person name="Pelaez A.I."/>
            <person name="Sanchez J."/>
            <person name="Ferrer M."/>
        </authorList>
    </citation>
    <scope>NUCLEOTIDE SEQUENCE</scope>
</reference>
<keyword evidence="3 4" id="KW-0067">ATP-binding</keyword>